<feature type="domain" description="DUF7708" evidence="2">
    <location>
        <begin position="80"/>
        <end position="223"/>
    </location>
</feature>
<dbReference type="InterPro" id="IPR056884">
    <property type="entry name" value="NPHP3-like_N"/>
</dbReference>
<feature type="domain" description="Nephrocystin 3-like N-terminal" evidence="3">
    <location>
        <begin position="349"/>
        <end position="525"/>
    </location>
</feature>
<keyword evidence="1" id="KW-0677">Repeat</keyword>
<accession>A0A9P8ICP5</accession>
<comment type="caution">
    <text evidence="4">The sequence shown here is derived from an EMBL/GenBank/DDBJ whole genome shotgun (WGS) entry which is preliminary data.</text>
</comment>
<proteinExistence type="predicted"/>
<evidence type="ECO:0000313" key="5">
    <source>
        <dbReference type="Proteomes" id="UP000750711"/>
    </source>
</evidence>
<sequence>LLSTHCANPFLNHRPTESLWKRAVETLDDEDKLDVNFECADKLAVLEDVLKAVDEKKQACLRGRWRYKKGNREIIIRDQLEKMAKWVNKFKEVGDVAIQHDPAHAALPWAGVRFFLQITVSDIQIFGAMLEGMELVSNLITRCAILEKLYLYSTAVIQSLAQDQLVKAILELYAAILKYLSKANRYYDSKTTKRVFRSTAQTVESSVDVYIRKILDKRADVDACVRLMDSEFYRNLSDRTQDILSRAQDVKGEVHDVQVGVRDVQRSVQEVQLSLDASSTNDQRLSKEVQRLKADLLQLEEPIVRSAVQLSDLHDSLKQSERKELIKWISTIPCREHHKTVGKDFMPKSGLWLLKNPKFVEWRKSSAKSMLWLHGIPGSGKSKLIYCVIECLNEHNLSSDASAPMAYFYCARNAAEPERANPDEIMRSILKQLSCTALQHPIKEPVAGKYKQKKEDAENDGSEPTKLTIQECVELILALLETDPATIIIDALDECDPARRHELLLALDRIREDSANLVKVFVSSRDDQDIGFRLNNFPDVSIHATDNYEDIKNFVRLQVKQSIKDKILLSGNVTKELENRTISRLIEGAQGM</sequence>
<evidence type="ECO:0000313" key="4">
    <source>
        <dbReference type="EMBL" id="KAH0551769.1"/>
    </source>
</evidence>
<dbReference type="Pfam" id="PF24809">
    <property type="entry name" value="DUF7708"/>
    <property type="match status" value="1"/>
</dbReference>
<gene>
    <name evidence="4" type="ORF">GP486_007014</name>
</gene>
<protein>
    <recommendedName>
        <fullName evidence="6">NWD NACHT-NTPase N-terminal domain-containing protein</fullName>
    </recommendedName>
</protein>
<dbReference type="Proteomes" id="UP000750711">
    <property type="component" value="Unassembled WGS sequence"/>
</dbReference>
<feature type="non-terminal residue" evidence="4">
    <location>
        <position position="592"/>
    </location>
</feature>
<dbReference type="InterPro" id="IPR027417">
    <property type="entry name" value="P-loop_NTPase"/>
</dbReference>
<organism evidence="4 5">
    <name type="scientific">Trichoglossum hirsutum</name>
    <dbReference type="NCBI Taxonomy" id="265104"/>
    <lineage>
        <taxon>Eukaryota</taxon>
        <taxon>Fungi</taxon>
        <taxon>Dikarya</taxon>
        <taxon>Ascomycota</taxon>
        <taxon>Pezizomycotina</taxon>
        <taxon>Geoglossomycetes</taxon>
        <taxon>Geoglossales</taxon>
        <taxon>Geoglossaceae</taxon>
        <taxon>Trichoglossum</taxon>
    </lineage>
</organism>
<reference evidence="4" key="1">
    <citation type="submission" date="2021-03" db="EMBL/GenBank/DDBJ databases">
        <title>Comparative genomics and phylogenomic investigation of the class Geoglossomycetes provide insights into ecological specialization and systematics.</title>
        <authorList>
            <person name="Melie T."/>
            <person name="Pirro S."/>
            <person name="Miller A.N."/>
            <person name="Quandt A."/>
        </authorList>
    </citation>
    <scope>NUCLEOTIDE SEQUENCE</scope>
    <source>
        <strain evidence="4">CAQ_001_2017</strain>
    </source>
</reference>
<dbReference type="Gene3D" id="3.40.50.300">
    <property type="entry name" value="P-loop containing nucleotide triphosphate hydrolases"/>
    <property type="match status" value="1"/>
</dbReference>
<evidence type="ECO:0008006" key="6">
    <source>
        <dbReference type="Google" id="ProtNLM"/>
    </source>
</evidence>
<dbReference type="AlphaFoldDB" id="A0A9P8ICP5"/>
<evidence type="ECO:0000259" key="3">
    <source>
        <dbReference type="Pfam" id="PF24883"/>
    </source>
</evidence>
<dbReference type="EMBL" id="JAGHQM010001786">
    <property type="protein sequence ID" value="KAH0551769.1"/>
    <property type="molecule type" value="Genomic_DNA"/>
</dbReference>
<dbReference type="InterPro" id="IPR056125">
    <property type="entry name" value="DUF7708"/>
</dbReference>
<dbReference type="PANTHER" id="PTHR10039:SF16">
    <property type="entry name" value="GPI INOSITOL-DEACYLASE"/>
    <property type="match status" value="1"/>
</dbReference>
<dbReference type="SUPFAM" id="SSF52540">
    <property type="entry name" value="P-loop containing nucleoside triphosphate hydrolases"/>
    <property type="match status" value="1"/>
</dbReference>
<name>A0A9P8ICP5_9PEZI</name>
<keyword evidence="5" id="KW-1185">Reference proteome</keyword>
<evidence type="ECO:0000256" key="1">
    <source>
        <dbReference type="ARBA" id="ARBA00022737"/>
    </source>
</evidence>
<dbReference type="Pfam" id="PF24883">
    <property type="entry name" value="NPHP3_N"/>
    <property type="match status" value="1"/>
</dbReference>
<dbReference type="PANTHER" id="PTHR10039">
    <property type="entry name" value="AMELOGENIN"/>
    <property type="match status" value="1"/>
</dbReference>
<evidence type="ECO:0000259" key="2">
    <source>
        <dbReference type="Pfam" id="PF24809"/>
    </source>
</evidence>